<evidence type="ECO:0000256" key="5">
    <source>
        <dbReference type="ARBA" id="ARBA00022723"/>
    </source>
</evidence>
<feature type="binding site" evidence="11">
    <location>
        <position position="193"/>
    </location>
    <ligand>
        <name>Zn(2+)</name>
        <dbReference type="ChEBI" id="CHEBI:29105"/>
    </ligand>
</feature>
<dbReference type="PIRSF" id="PIRSF038994">
    <property type="entry name" value="NagA"/>
    <property type="match status" value="1"/>
</dbReference>
<dbReference type="GO" id="GO:0019262">
    <property type="term" value="P:N-acetylneuraminate catabolic process"/>
    <property type="evidence" value="ECO:0007669"/>
    <property type="project" value="UniProtKB-UniPathway"/>
</dbReference>
<dbReference type="InterPro" id="IPR006680">
    <property type="entry name" value="Amidohydro-rel"/>
</dbReference>
<comment type="catalytic activity">
    <reaction evidence="8 9">
        <text>N-acetyl-D-glucosamine 6-phosphate + H2O = D-glucosamine 6-phosphate + acetate</text>
        <dbReference type="Rhea" id="RHEA:22936"/>
        <dbReference type="ChEBI" id="CHEBI:15377"/>
        <dbReference type="ChEBI" id="CHEBI:30089"/>
        <dbReference type="ChEBI" id="CHEBI:57513"/>
        <dbReference type="ChEBI" id="CHEBI:58725"/>
        <dbReference type="EC" id="3.5.1.25"/>
    </reaction>
</comment>
<keyword evidence="14" id="KW-1185">Reference proteome</keyword>
<dbReference type="SUPFAM" id="SSF51556">
    <property type="entry name" value="Metallo-dependent hydrolases"/>
    <property type="match status" value="1"/>
</dbReference>
<dbReference type="EC" id="3.5.1.25" evidence="3 9"/>
<evidence type="ECO:0000259" key="12">
    <source>
        <dbReference type="Pfam" id="PF01979"/>
    </source>
</evidence>
<feature type="active site" description="Proton donor/acceptor" evidence="10">
    <location>
        <position position="272"/>
    </location>
</feature>
<dbReference type="Gene3D" id="3.20.20.140">
    <property type="entry name" value="Metal-dependent hydrolases"/>
    <property type="match status" value="1"/>
</dbReference>
<comment type="similarity">
    <text evidence="2 9">Belongs to the metallo-dependent hydrolases superfamily. NagA family.</text>
</comment>
<reference evidence="14" key="1">
    <citation type="submission" date="2018-06" db="EMBL/GenBank/DDBJ databases">
        <title>Genome assembly of Danube salmon.</title>
        <authorList>
            <person name="Macqueen D.J."/>
            <person name="Gundappa M.K."/>
        </authorList>
    </citation>
    <scope>NUCLEOTIDE SEQUENCE [LARGE SCALE GENOMIC DNA]</scope>
</reference>
<keyword evidence="5 11" id="KW-0479">Metal-binding</keyword>
<comment type="cofactor">
    <cofactor evidence="11">
        <name>a divalent metal cation</name>
        <dbReference type="ChEBI" id="CHEBI:60240"/>
    </cofactor>
    <text evidence="11">Binds 1 divalent metal cation per subunit.</text>
</comment>
<dbReference type="GO" id="GO:0008448">
    <property type="term" value="F:N-acetylglucosamine-6-phosphate deacetylase activity"/>
    <property type="evidence" value="ECO:0007669"/>
    <property type="project" value="UniProtKB-UniRule"/>
</dbReference>
<evidence type="ECO:0000256" key="9">
    <source>
        <dbReference type="PIRNR" id="PIRNR038994"/>
    </source>
</evidence>
<dbReference type="NCBIfam" id="TIGR00221">
    <property type="entry name" value="nagA"/>
    <property type="match status" value="1"/>
</dbReference>
<dbReference type="InterPro" id="IPR003764">
    <property type="entry name" value="GlcNAc_6-P_deAcase"/>
</dbReference>
<dbReference type="GO" id="GO:0046872">
    <property type="term" value="F:metal ion binding"/>
    <property type="evidence" value="ECO:0007669"/>
    <property type="project" value="UniProtKB-KW"/>
</dbReference>
<evidence type="ECO:0000256" key="7">
    <source>
        <dbReference type="ARBA" id="ARBA00023277"/>
    </source>
</evidence>
<keyword evidence="7 9" id="KW-0119">Carbohydrate metabolism</keyword>
<dbReference type="GO" id="GO:0006046">
    <property type="term" value="P:N-acetylglucosamine catabolic process"/>
    <property type="evidence" value="ECO:0007669"/>
    <property type="project" value="TreeGrafter"/>
</dbReference>
<dbReference type="Proteomes" id="UP000314982">
    <property type="component" value="Unassembled WGS sequence"/>
</dbReference>
<protein>
    <recommendedName>
        <fullName evidence="4 9">N-acetylglucosamine-6-phosphate deacetylase</fullName>
        <ecNumber evidence="3 9">3.5.1.25</ecNumber>
    </recommendedName>
</protein>
<dbReference type="AlphaFoldDB" id="A0A4W5LQP2"/>
<feature type="binding site" evidence="11">
    <location>
        <position position="128"/>
    </location>
    <ligand>
        <name>Zn(2+)</name>
        <dbReference type="ChEBI" id="CHEBI:29105"/>
    </ligand>
</feature>
<name>A0A4W5LQP2_9TELE</name>
<evidence type="ECO:0000256" key="8">
    <source>
        <dbReference type="ARBA" id="ARBA00047647"/>
    </source>
</evidence>
<proteinExistence type="inferred from homology"/>
<evidence type="ECO:0000256" key="2">
    <source>
        <dbReference type="ARBA" id="ARBA00010716"/>
    </source>
</evidence>
<dbReference type="SUPFAM" id="SSF51338">
    <property type="entry name" value="Composite domain of metallo-dependent hydrolases"/>
    <property type="match status" value="1"/>
</dbReference>
<reference evidence="13" key="2">
    <citation type="submission" date="2025-08" db="UniProtKB">
        <authorList>
            <consortium name="Ensembl"/>
        </authorList>
    </citation>
    <scope>IDENTIFICATION</scope>
</reference>
<dbReference type="UniPathway" id="UPA00629"/>
<dbReference type="GeneTree" id="ENSGT00390000012605"/>
<evidence type="ECO:0000256" key="4">
    <source>
        <dbReference type="ARBA" id="ARBA00018029"/>
    </source>
</evidence>
<evidence type="ECO:0000256" key="11">
    <source>
        <dbReference type="PIRSR" id="PIRSR038994-3"/>
    </source>
</evidence>
<dbReference type="PANTHER" id="PTHR11113:SF14">
    <property type="entry name" value="N-ACETYLGLUCOSAMINE-6-PHOSPHATE DEACETYLASE"/>
    <property type="match status" value="1"/>
</dbReference>
<dbReference type="InterPro" id="IPR011059">
    <property type="entry name" value="Metal-dep_hydrolase_composite"/>
</dbReference>
<evidence type="ECO:0000256" key="3">
    <source>
        <dbReference type="ARBA" id="ARBA00011899"/>
    </source>
</evidence>
<comment type="pathway">
    <text evidence="1">Amino-sugar metabolism; N-acetylneuraminate degradation.</text>
</comment>
<dbReference type="Pfam" id="PF01979">
    <property type="entry name" value="Amidohydro_1"/>
    <property type="match status" value="1"/>
</dbReference>
<evidence type="ECO:0000313" key="14">
    <source>
        <dbReference type="Proteomes" id="UP000314982"/>
    </source>
</evidence>
<reference evidence="13" key="3">
    <citation type="submission" date="2025-09" db="UniProtKB">
        <authorList>
            <consortium name="Ensembl"/>
        </authorList>
    </citation>
    <scope>IDENTIFICATION</scope>
</reference>
<evidence type="ECO:0000313" key="13">
    <source>
        <dbReference type="Ensembl" id="ENSHHUP00000027455.1"/>
    </source>
</evidence>
<accession>A0A4W5LQP2</accession>
<organism evidence="13 14">
    <name type="scientific">Hucho hucho</name>
    <name type="common">huchen</name>
    <dbReference type="NCBI Taxonomy" id="62062"/>
    <lineage>
        <taxon>Eukaryota</taxon>
        <taxon>Metazoa</taxon>
        <taxon>Chordata</taxon>
        <taxon>Craniata</taxon>
        <taxon>Vertebrata</taxon>
        <taxon>Euteleostomi</taxon>
        <taxon>Actinopterygii</taxon>
        <taxon>Neopterygii</taxon>
        <taxon>Teleostei</taxon>
        <taxon>Protacanthopterygii</taxon>
        <taxon>Salmoniformes</taxon>
        <taxon>Salmonidae</taxon>
        <taxon>Salmoninae</taxon>
        <taxon>Hucho</taxon>
    </lineage>
</organism>
<evidence type="ECO:0000256" key="10">
    <source>
        <dbReference type="PIRSR" id="PIRSR038994-1"/>
    </source>
</evidence>
<dbReference type="Ensembl" id="ENSHHUT00000028548.1">
    <property type="protein sequence ID" value="ENSHHUP00000027455.1"/>
    <property type="gene ID" value="ENSHHUG00000017411.1"/>
</dbReference>
<keyword evidence="6 9" id="KW-0378">Hydrolase</keyword>
<dbReference type="Gene3D" id="2.30.40.10">
    <property type="entry name" value="Urease, subunit C, domain 1"/>
    <property type="match status" value="1"/>
</dbReference>
<feature type="domain" description="Amidohydrolase-related" evidence="12">
    <location>
        <begin position="52"/>
        <end position="347"/>
    </location>
</feature>
<sequence length="385" mass="43667">MKHAFVNGIIHTGNEILNKSVVIIENGVILSVQKEIPKEIDIVENLKGDHLSAGFIDIQINRGQKLYFSQSPTEETIHDIYESNLKYGTTHTLPCLISSSKDTILQGIEAIQAHQSKYKNGVLGMHLEGPFLNPLKCSSHGVDQVRKPTNSELEEIIRYGKDVIKMITIAPECFTEDQLDMVLESGIAISAGHSTMTYKEAQHYFSKGIKLVTHLFNAKTQFGHWEPGLVGATLENETVYAPIILDGVHCDYAAARLAYALIKKDKFFLISDSVFLGQKVSNFKCDNFNAHLENDFYRNDERNLERGCISMDEAVRNAYEYLNITIDEAIKMATWRVASAIKMEDKLDSHDYRIFCIEILNLSYESNVRCVHTFYIQFPFQAVWL</sequence>
<feature type="binding site" evidence="11">
    <location>
        <position position="214"/>
    </location>
    <ligand>
        <name>Zn(2+)</name>
        <dbReference type="ChEBI" id="CHEBI:29105"/>
    </ligand>
</feature>
<dbReference type="InterPro" id="IPR032466">
    <property type="entry name" value="Metal_Hydrolase"/>
</dbReference>
<evidence type="ECO:0000256" key="1">
    <source>
        <dbReference type="ARBA" id="ARBA00004878"/>
    </source>
</evidence>
<evidence type="ECO:0000256" key="6">
    <source>
        <dbReference type="ARBA" id="ARBA00022801"/>
    </source>
</evidence>
<dbReference type="PANTHER" id="PTHR11113">
    <property type="entry name" value="N-ACETYLGLUCOSAMINE-6-PHOSPHATE DEACETYLASE"/>
    <property type="match status" value="1"/>
</dbReference>
<dbReference type="STRING" id="62062.ENSHHUP00000027455"/>